<name>A0A0G1EBA3_9BACT</name>
<dbReference type="InterPro" id="IPR014867">
    <property type="entry name" value="Spore_coat_CotH_CotH2/3/7"/>
</dbReference>
<organism evidence="1 2">
    <name type="scientific">Candidatus Beckwithbacteria bacterium GW2011_GWA2_43_10</name>
    <dbReference type="NCBI Taxonomy" id="1618369"/>
    <lineage>
        <taxon>Bacteria</taxon>
        <taxon>Candidatus Beckwithiibacteriota</taxon>
    </lineage>
</organism>
<evidence type="ECO:0000313" key="1">
    <source>
        <dbReference type="EMBL" id="KKS80336.1"/>
    </source>
</evidence>
<protein>
    <recommendedName>
        <fullName evidence="3">Right handed beta helix domain-containing protein</fullName>
    </recommendedName>
</protein>
<comment type="caution">
    <text evidence="1">The sequence shown here is derived from an EMBL/GenBank/DDBJ whole genome shotgun (WGS) entry which is preliminary data.</text>
</comment>
<dbReference type="STRING" id="1618369.UV54_C0009G0002"/>
<dbReference type="SUPFAM" id="SSF51126">
    <property type="entry name" value="Pectin lyase-like"/>
    <property type="match status" value="1"/>
</dbReference>
<gene>
    <name evidence="1" type="ORF">UV54_C0009G0002</name>
</gene>
<evidence type="ECO:0000313" key="2">
    <source>
        <dbReference type="Proteomes" id="UP000034213"/>
    </source>
</evidence>
<dbReference type="Proteomes" id="UP000034213">
    <property type="component" value="Unassembled WGS sequence"/>
</dbReference>
<dbReference type="AlphaFoldDB" id="A0A0G1EBA3"/>
<proteinExistence type="predicted"/>
<accession>A0A0G1EBA3</accession>
<dbReference type="InterPro" id="IPR011050">
    <property type="entry name" value="Pectin_lyase_fold/virulence"/>
</dbReference>
<reference evidence="1 2" key="1">
    <citation type="journal article" date="2015" name="Nature">
        <title>rRNA introns, odd ribosomes, and small enigmatic genomes across a large radiation of phyla.</title>
        <authorList>
            <person name="Brown C.T."/>
            <person name="Hug L.A."/>
            <person name="Thomas B.C."/>
            <person name="Sharon I."/>
            <person name="Castelle C.J."/>
            <person name="Singh A."/>
            <person name="Wilkins M.J."/>
            <person name="Williams K.H."/>
            <person name="Banfield J.F."/>
        </authorList>
    </citation>
    <scope>NUCLEOTIDE SEQUENCE [LARGE SCALE GENOMIC DNA]</scope>
</reference>
<evidence type="ECO:0008006" key="3">
    <source>
        <dbReference type="Google" id="ProtNLM"/>
    </source>
</evidence>
<dbReference type="Pfam" id="PF08757">
    <property type="entry name" value="CotH"/>
    <property type="match status" value="1"/>
</dbReference>
<dbReference type="EMBL" id="LCEW01000009">
    <property type="protein sequence ID" value="KKS80336.1"/>
    <property type="molecule type" value="Genomic_DNA"/>
</dbReference>
<sequence>MLLKKTERVKFISFFKAKIFQTKRSALFLALVAFFLTFFGGALSYRYLVRDRFFDDVVKPAFSVGLRAPVNYFQGLLSKPEKISIDIKFDDYQKILQERDDALKNGFLSYANQKEVPATLTHNGKQMHIKIRLKGDAVDHLRGGKWSFRVKVDDGISSFLGMTRFSIQAPATRQHIFEWIFHQLLKKEGLVSLDYDFIDVTLNGKRLGTYAIEEFFSERVLTNNNLPAGPILKINEDIYYDFAIGEDNDGAIGIRLPKEPLGAIYAASPIELFEPSKWMSPTKDAESYKIFQTAKDLLESFRRGRLKASEVFDVSKTAKFFAIMDLTKAFHASTWPNMRFYYNPITSRLEFVGYDASSSVGEQLSFLSGYPRTEEHLESSVDDVRYDIFKDPVIYREYVKQLERISKSSYLDDFFSVMKDSLNERLSIIYRDEPFYFFNKNWLYDNQISIDKVLHPLAPGAMAYFKEYDEVSRIVTIQVGNIQSFPLEILEVQSGSGILFKPSVIFDSLKGRSIHGPVDFKEFQFAVPRDFKWSEKITQSLILDYKIFGAYAAMATKIIPWPYLSDVGEIEKIKSNQNPNVYLFDFLITDYLDKTVSVRRGMWTLTKDLVIPPDFTFVAGPGSEINIINSAKIISYSPLNFIGEEERPVKIFSSDKTGKGILVLASGKKSRLNDVTVLNNLMTFYESPVDISNSRFIGSTSNDDTVHIVRSEFSVSDSLFQDTLSDGLDVDFSKGTLKRTTFANTGNDAMDFSGSYVEVNDSHVGRAGDKGISAGEQTNVSVIGLTIIDSNIGLASKDLSELTGDNIEINGSKVVGITVFQKKPEFGPGKVIITNLRTKDNAKQFLVEKRSLLQVDGKNIEDNENNLNEKFYGG</sequence>